<reference evidence="1" key="2">
    <citation type="submission" date="2021-04" db="EMBL/GenBank/DDBJ databases">
        <authorList>
            <person name="Gilroy R."/>
        </authorList>
    </citation>
    <scope>NUCLEOTIDE SEQUENCE</scope>
    <source>
        <strain evidence="1">USAMLcec2-132</strain>
    </source>
</reference>
<organism evidence="1 2">
    <name type="scientific">Candidatus Eisenbergiella merdavium</name>
    <dbReference type="NCBI Taxonomy" id="2838551"/>
    <lineage>
        <taxon>Bacteria</taxon>
        <taxon>Bacillati</taxon>
        <taxon>Bacillota</taxon>
        <taxon>Clostridia</taxon>
        <taxon>Lachnospirales</taxon>
        <taxon>Lachnospiraceae</taxon>
        <taxon>Eisenbergiella</taxon>
    </lineage>
</organism>
<dbReference type="EMBL" id="DWWS01000020">
    <property type="protein sequence ID" value="HJC23113.1"/>
    <property type="molecule type" value="Genomic_DNA"/>
</dbReference>
<comment type="caution">
    <text evidence="1">The sequence shown here is derived from an EMBL/GenBank/DDBJ whole genome shotgun (WGS) entry which is preliminary data.</text>
</comment>
<evidence type="ECO:0000313" key="1">
    <source>
        <dbReference type="EMBL" id="HJC23113.1"/>
    </source>
</evidence>
<sequence length="72" mass="8171">MRLFHKKEKTQEHTYDGQQPVLKSSICTGETVAGFLDEGGKLQEVMLIAGEEDLALFCRKYGVAKEEIKHIF</sequence>
<reference evidence="1" key="1">
    <citation type="journal article" date="2021" name="PeerJ">
        <title>Extensive microbial diversity within the chicken gut microbiome revealed by metagenomics and culture.</title>
        <authorList>
            <person name="Gilroy R."/>
            <person name="Ravi A."/>
            <person name="Getino M."/>
            <person name="Pursley I."/>
            <person name="Horton D.L."/>
            <person name="Alikhan N.F."/>
            <person name="Baker D."/>
            <person name="Gharbi K."/>
            <person name="Hall N."/>
            <person name="Watson M."/>
            <person name="Adriaenssens E.M."/>
            <person name="Foster-Nyarko E."/>
            <person name="Jarju S."/>
            <person name="Secka A."/>
            <person name="Antonio M."/>
            <person name="Oren A."/>
            <person name="Chaudhuri R.R."/>
            <person name="La Ragione R."/>
            <person name="Hildebrand F."/>
            <person name="Pallen M.J."/>
        </authorList>
    </citation>
    <scope>NUCLEOTIDE SEQUENCE</scope>
    <source>
        <strain evidence="1">USAMLcec2-132</strain>
    </source>
</reference>
<dbReference type="Proteomes" id="UP000823891">
    <property type="component" value="Unassembled WGS sequence"/>
</dbReference>
<dbReference type="AlphaFoldDB" id="A0A9D2SP69"/>
<gene>
    <name evidence="1" type="ORF">H9761_05335</name>
</gene>
<accession>A0A9D2SP69</accession>
<proteinExistence type="predicted"/>
<evidence type="ECO:0000313" key="2">
    <source>
        <dbReference type="Proteomes" id="UP000823891"/>
    </source>
</evidence>
<name>A0A9D2SP69_9FIRM</name>
<protein>
    <submittedName>
        <fullName evidence="1">Aspartate dehydrogenase</fullName>
    </submittedName>
</protein>